<accession>A0ABW0E800</accession>
<comment type="caution">
    <text evidence="2">The sequence shown here is derived from an EMBL/GenBank/DDBJ whole genome shotgun (WGS) entry which is preliminary data.</text>
</comment>
<dbReference type="Proteomes" id="UP001596161">
    <property type="component" value="Unassembled WGS sequence"/>
</dbReference>
<reference evidence="3" key="1">
    <citation type="journal article" date="2019" name="Int. J. Syst. Evol. Microbiol.">
        <title>The Global Catalogue of Microorganisms (GCM) 10K type strain sequencing project: providing services to taxonomists for standard genome sequencing and annotation.</title>
        <authorList>
            <consortium name="The Broad Institute Genomics Platform"/>
            <consortium name="The Broad Institute Genome Sequencing Center for Infectious Disease"/>
            <person name="Wu L."/>
            <person name="Ma J."/>
        </authorList>
    </citation>
    <scope>NUCLEOTIDE SEQUENCE [LARGE SCALE GENOMIC DNA]</scope>
    <source>
        <strain evidence="3">KACC 12602</strain>
    </source>
</reference>
<protein>
    <submittedName>
        <fullName evidence="2">Helix-turn-helix domain-containing protein</fullName>
    </submittedName>
</protein>
<dbReference type="NCBIfam" id="TIGR01764">
    <property type="entry name" value="excise"/>
    <property type="match status" value="1"/>
</dbReference>
<dbReference type="Pfam" id="PF12728">
    <property type="entry name" value="HTH_17"/>
    <property type="match status" value="1"/>
</dbReference>
<proteinExistence type="predicted"/>
<keyword evidence="3" id="KW-1185">Reference proteome</keyword>
<dbReference type="InterPro" id="IPR010093">
    <property type="entry name" value="SinI_DNA-bd"/>
</dbReference>
<feature type="domain" description="Helix-turn-helix" evidence="1">
    <location>
        <begin position="69"/>
        <end position="118"/>
    </location>
</feature>
<sequence>MSSNIQIQRVCQHCGNEFTAKTTVTKFCGDVCAKRAYKARQKAGKIEASNRETKRRKSQPIEDLKAKEFLTVSMAAQFMNCSRQNVYKLIKSGKIRATNILLKKTLIRRTELEQLMKEPPQPEAIPETQKQEIETWKASQLDIAECYTLTEIQSKYGISEKALSELIKRNSIPKLKKGWFAYVPKVIIDKLLN</sequence>
<dbReference type="RefSeq" id="WP_378016415.1">
    <property type="nucleotide sequence ID" value="NZ_JBHSKT010000003.1"/>
</dbReference>
<gene>
    <name evidence="2" type="ORF">ACFPIB_05410</name>
</gene>
<evidence type="ECO:0000313" key="3">
    <source>
        <dbReference type="Proteomes" id="UP001596161"/>
    </source>
</evidence>
<evidence type="ECO:0000259" key="1">
    <source>
        <dbReference type="Pfam" id="PF12728"/>
    </source>
</evidence>
<evidence type="ECO:0000313" key="2">
    <source>
        <dbReference type="EMBL" id="MFC5270037.1"/>
    </source>
</evidence>
<dbReference type="EMBL" id="JBHSKT010000003">
    <property type="protein sequence ID" value="MFC5270037.1"/>
    <property type="molecule type" value="Genomic_DNA"/>
</dbReference>
<dbReference type="InterPro" id="IPR041657">
    <property type="entry name" value="HTH_17"/>
</dbReference>
<organism evidence="2 3">
    <name type="scientific">Adhaeribacter terreus</name>
    <dbReference type="NCBI Taxonomy" id="529703"/>
    <lineage>
        <taxon>Bacteria</taxon>
        <taxon>Pseudomonadati</taxon>
        <taxon>Bacteroidota</taxon>
        <taxon>Cytophagia</taxon>
        <taxon>Cytophagales</taxon>
        <taxon>Hymenobacteraceae</taxon>
        <taxon>Adhaeribacter</taxon>
    </lineage>
</organism>
<name>A0ABW0E800_9BACT</name>